<feature type="region of interest" description="Disordered" evidence="1">
    <location>
        <begin position="1"/>
        <end position="82"/>
    </location>
</feature>
<feature type="compositionally biased region" description="Low complexity" evidence="1">
    <location>
        <begin position="40"/>
        <end position="62"/>
    </location>
</feature>
<gene>
    <name evidence="2" type="ORF">ASIM_LOCUS4096</name>
</gene>
<protein>
    <submittedName>
        <fullName evidence="2 4">Uncharacterized protein</fullName>
    </submittedName>
</protein>
<reference evidence="2 3" key="2">
    <citation type="submission" date="2018-11" db="EMBL/GenBank/DDBJ databases">
        <authorList>
            <consortium name="Pathogen Informatics"/>
        </authorList>
    </citation>
    <scope>NUCLEOTIDE SEQUENCE [LARGE SCALE GENOMIC DNA]</scope>
</reference>
<name>A0A0M3J9L0_ANISI</name>
<dbReference type="EMBL" id="UYRR01006879">
    <property type="protein sequence ID" value="VDK23085.1"/>
    <property type="molecule type" value="Genomic_DNA"/>
</dbReference>
<evidence type="ECO:0000313" key="4">
    <source>
        <dbReference type="WBParaSite" id="ASIM_0000427501-mRNA-1"/>
    </source>
</evidence>
<dbReference type="AlphaFoldDB" id="A0A0M3J9L0"/>
<sequence length="82" mass="8196">MSGGGVAHSRQILSNAPSSSQGPISRQLAAITAQNPAAVSSSSSTGLSSSPSSSQSTNITTSYVRTIPASPTIVSQGERLVH</sequence>
<keyword evidence="3" id="KW-1185">Reference proteome</keyword>
<reference evidence="4" key="1">
    <citation type="submission" date="2017-02" db="UniProtKB">
        <authorList>
            <consortium name="WormBaseParasite"/>
        </authorList>
    </citation>
    <scope>IDENTIFICATION</scope>
</reference>
<proteinExistence type="predicted"/>
<evidence type="ECO:0000313" key="3">
    <source>
        <dbReference type="Proteomes" id="UP000267096"/>
    </source>
</evidence>
<evidence type="ECO:0000256" key="1">
    <source>
        <dbReference type="SAM" id="MobiDB-lite"/>
    </source>
</evidence>
<organism evidence="4">
    <name type="scientific">Anisakis simplex</name>
    <name type="common">Herring worm</name>
    <dbReference type="NCBI Taxonomy" id="6269"/>
    <lineage>
        <taxon>Eukaryota</taxon>
        <taxon>Metazoa</taxon>
        <taxon>Ecdysozoa</taxon>
        <taxon>Nematoda</taxon>
        <taxon>Chromadorea</taxon>
        <taxon>Rhabditida</taxon>
        <taxon>Spirurina</taxon>
        <taxon>Ascaridomorpha</taxon>
        <taxon>Ascaridoidea</taxon>
        <taxon>Anisakidae</taxon>
        <taxon>Anisakis</taxon>
        <taxon>Anisakis simplex complex</taxon>
    </lineage>
</organism>
<dbReference type="WBParaSite" id="ASIM_0000427501-mRNA-1">
    <property type="protein sequence ID" value="ASIM_0000427501-mRNA-1"/>
    <property type="gene ID" value="ASIM_0000427501"/>
</dbReference>
<evidence type="ECO:0000313" key="2">
    <source>
        <dbReference type="EMBL" id="VDK23085.1"/>
    </source>
</evidence>
<feature type="compositionally biased region" description="Polar residues" evidence="1">
    <location>
        <begin position="11"/>
        <end position="24"/>
    </location>
</feature>
<accession>A0A0M3J9L0</accession>
<dbReference type="Proteomes" id="UP000267096">
    <property type="component" value="Unassembled WGS sequence"/>
</dbReference>